<proteinExistence type="predicted"/>
<keyword evidence="2" id="KW-1185">Reference proteome</keyword>
<evidence type="ECO:0000313" key="1">
    <source>
        <dbReference type="EMBL" id="SCY49921.1"/>
    </source>
</evidence>
<dbReference type="Proteomes" id="UP000198538">
    <property type="component" value="Unassembled WGS sequence"/>
</dbReference>
<dbReference type="AlphaFoldDB" id="A0A1G5GEZ6"/>
<accession>A0A1G5GEZ6</accession>
<protein>
    <submittedName>
        <fullName evidence="1">Uncharacterized protein</fullName>
    </submittedName>
</protein>
<dbReference type="STRING" id="582692.SAMN05720606_105235"/>
<dbReference type="RefSeq" id="WP_139168868.1">
    <property type="nucleotide sequence ID" value="NZ_FMVM01000005.1"/>
</dbReference>
<reference evidence="2" key="1">
    <citation type="submission" date="2016-10" db="EMBL/GenBank/DDBJ databases">
        <authorList>
            <person name="Varghese N."/>
            <person name="Submissions S."/>
        </authorList>
    </citation>
    <scope>NUCLEOTIDE SEQUENCE [LARGE SCALE GENOMIC DNA]</scope>
    <source>
        <strain evidence="2">BL9</strain>
    </source>
</reference>
<name>A0A1G5GEZ6_9BACL</name>
<evidence type="ECO:0000313" key="2">
    <source>
        <dbReference type="Proteomes" id="UP000198538"/>
    </source>
</evidence>
<gene>
    <name evidence="1" type="ORF">SAMN05720606_105235</name>
</gene>
<organism evidence="1 2">
    <name type="scientific">Paenibacillus polysaccharolyticus</name>
    <dbReference type="NCBI Taxonomy" id="582692"/>
    <lineage>
        <taxon>Bacteria</taxon>
        <taxon>Bacillati</taxon>
        <taxon>Bacillota</taxon>
        <taxon>Bacilli</taxon>
        <taxon>Bacillales</taxon>
        <taxon>Paenibacillaceae</taxon>
        <taxon>Paenibacillus</taxon>
    </lineage>
</organism>
<sequence>MSSVGIEVNDVMEKVAGEAPARVLDSRVNKLDGAEVHPVQGFRHYRAEQPGEYSSSSNVNRKEDTGHECSFCCTCWTDE</sequence>
<dbReference type="EMBL" id="FMVM01000005">
    <property type="protein sequence ID" value="SCY49921.1"/>
    <property type="molecule type" value="Genomic_DNA"/>
</dbReference>